<dbReference type="Proteomes" id="UP000004491">
    <property type="component" value="Unassembled WGS sequence"/>
</dbReference>
<dbReference type="PANTHER" id="PTHR36504">
    <property type="entry name" value="LIPOPOLYSACCHARIDE EXPORT SYSTEM PROTEIN LPTA"/>
    <property type="match status" value="1"/>
</dbReference>
<evidence type="ECO:0000256" key="1">
    <source>
        <dbReference type="ARBA" id="ARBA00022448"/>
    </source>
</evidence>
<dbReference type="GO" id="GO:0001530">
    <property type="term" value="F:lipopolysaccharide binding"/>
    <property type="evidence" value="ECO:0007669"/>
    <property type="project" value="InterPro"/>
</dbReference>
<reference evidence="6" key="1">
    <citation type="journal article" date="2011" name="ISME J.">
        <title>The endosymbionts of the deep-sea tubeworms Riftia pachyptila and Tevnia jerichonana share an identical physiology as revealed by proteogenomic analyses.</title>
        <authorList>
            <person name="Gardebrecht A."/>
            <person name="Markert S."/>
            <person name="Felbeck H."/>
            <person name="Thuermer A."/>
            <person name="Albrecht D."/>
            <person name="Wollherr A."/>
            <person name="Kabisch J."/>
            <person name="Lehmann R."/>
            <person name="Daniel R."/>
            <person name="Liesegang H."/>
            <person name="Hecker M."/>
            <person name="Sievert S.M."/>
            <person name="Schweder T."/>
        </authorList>
    </citation>
    <scope>NUCLEOTIDE SEQUENCE [LARGE SCALE GENOMIC DNA]</scope>
</reference>
<feature type="signal peptide" evidence="4">
    <location>
        <begin position="1"/>
        <end position="25"/>
    </location>
</feature>
<comment type="subcellular location">
    <subcellularLocation>
        <location evidence="4">Periplasm</location>
    </subcellularLocation>
</comment>
<dbReference type="AlphaFoldDB" id="G2DBA2"/>
<dbReference type="GO" id="GO:0009279">
    <property type="term" value="C:cell outer membrane"/>
    <property type="evidence" value="ECO:0007669"/>
    <property type="project" value="TreeGrafter"/>
</dbReference>
<dbReference type="EMBL" id="AFOC01000016">
    <property type="protein sequence ID" value="EGV52125.1"/>
    <property type="molecule type" value="Genomic_DNA"/>
</dbReference>
<keyword evidence="1 4" id="KW-0813">Transport</keyword>
<dbReference type="HAMAP" id="MF_01914">
    <property type="entry name" value="LPS_assembly_LptA"/>
    <property type="match status" value="1"/>
</dbReference>
<keyword evidence="2 4" id="KW-0732">Signal</keyword>
<dbReference type="InterPro" id="IPR005653">
    <property type="entry name" value="OstA-like_N"/>
</dbReference>
<dbReference type="NCBIfam" id="TIGR03002">
    <property type="entry name" value="outer_YhbN_LptA"/>
    <property type="match status" value="1"/>
</dbReference>
<dbReference type="Gene3D" id="2.60.450.10">
    <property type="entry name" value="Lipopolysaccharide (LPS) transport protein A like domain"/>
    <property type="match status" value="1"/>
</dbReference>
<comment type="subunit">
    <text evidence="4">Component of the lipopolysaccharide transport and assembly complex.</text>
</comment>
<evidence type="ECO:0000256" key="2">
    <source>
        <dbReference type="ARBA" id="ARBA00022729"/>
    </source>
</evidence>
<gene>
    <name evidence="4" type="primary">lptA</name>
    <name evidence="6" type="ORF">Rifp1Sym_ap00320</name>
</gene>
<evidence type="ECO:0000256" key="4">
    <source>
        <dbReference type="HAMAP-Rule" id="MF_01914"/>
    </source>
</evidence>
<dbReference type="GO" id="GO:0030288">
    <property type="term" value="C:outer membrane-bounded periplasmic space"/>
    <property type="evidence" value="ECO:0007669"/>
    <property type="project" value="TreeGrafter"/>
</dbReference>
<dbReference type="Pfam" id="PF03968">
    <property type="entry name" value="LptD_N"/>
    <property type="match status" value="1"/>
</dbReference>
<dbReference type="InterPro" id="IPR014340">
    <property type="entry name" value="LptA"/>
</dbReference>
<evidence type="ECO:0000313" key="7">
    <source>
        <dbReference type="Proteomes" id="UP000004491"/>
    </source>
</evidence>
<dbReference type="PANTHER" id="PTHR36504:SF1">
    <property type="entry name" value="LIPOPOLYSACCHARIDE EXPORT SYSTEM PROTEIN LPTA"/>
    <property type="match status" value="1"/>
</dbReference>
<name>G2DBA2_9GAMM</name>
<dbReference type="GO" id="GO:0043165">
    <property type="term" value="P:Gram-negative-bacterium-type cell outer membrane assembly"/>
    <property type="evidence" value="ECO:0007669"/>
    <property type="project" value="UniProtKB-UniRule"/>
</dbReference>
<feature type="domain" description="Organic solvent tolerance-like N-terminal" evidence="5">
    <location>
        <begin position="36"/>
        <end position="142"/>
    </location>
</feature>
<dbReference type="GO" id="GO:0015920">
    <property type="term" value="P:lipopolysaccharide transport"/>
    <property type="evidence" value="ECO:0007669"/>
    <property type="project" value="UniProtKB-UniRule"/>
</dbReference>
<evidence type="ECO:0000256" key="3">
    <source>
        <dbReference type="ARBA" id="ARBA00022764"/>
    </source>
</evidence>
<comment type="caution">
    <text evidence="6">The sequence shown here is derived from an EMBL/GenBank/DDBJ whole genome shotgun (WGS) entry which is preliminary data.</text>
</comment>
<proteinExistence type="inferred from homology"/>
<feature type="chain" id="PRO_5009012657" description="Lipopolysaccharide export system protein LptA" evidence="4">
    <location>
        <begin position="26"/>
        <end position="170"/>
    </location>
</feature>
<keyword evidence="7" id="KW-1185">Reference proteome</keyword>
<dbReference type="GO" id="GO:0017089">
    <property type="term" value="F:glycolipid transfer activity"/>
    <property type="evidence" value="ECO:0007669"/>
    <property type="project" value="TreeGrafter"/>
</dbReference>
<dbReference type="InterPro" id="IPR052037">
    <property type="entry name" value="LPS_export_LptA"/>
</dbReference>
<keyword evidence="3 4" id="KW-0574">Periplasm</keyword>
<evidence type="ECO:0000259" key="5">
    <source>
        <dbReference type="Pfam" id="PF03968"/>
    </source>
</evidence>
<protein>
    <recommendedName>
        <fullName evidence="4">Lipopolysaccharide export system protein LptA</fullName>
    </recommendedName>
</protein>
<sequence length="170" mass="19228" precursor="true">MAIMKSINSVSLLLLLLLLPLQARALSGDREQPIYLEADSVEIDEASGVSVYIGNVVVSQGSMRLEADKMWIHRRQGETEKIVAVGKPVRFRQQMDKSHEEARGHALKITYFIKKDEIYLFDEAVLQQGKDEFSSDRITYLRSRSLVKAGASAQGKQRVRVVIESQKHDQ</sequence>
<accession>G2DBA2</accession>
<comment type="similarity">
    <text evidence="4">Belongs to the LptA family.</text>
</comment>
<organism evidence="6 7">
    <name type="scientific">endosymbiont of Riftia pachyptila</name>
    <name type="common">vent Ph05</name>
    <dbReference type="NCBI Taxonomy" id="1048808"/>
    <lineage>
        <taxon>Bacteria</taxon>
        <taxon>Pseudomonadati</taxon>
        <taxon>Pseudomonadota</taxon>
        <taxon>Gammaproteobacteria</taxon>
        <taxon>sulfur-oxidizing symbionts</taxon>
    </lineage>
</organism>
<evidence type="ECO:0000313" key="6">
    <source>
        <dbReference type="EMBL" id="EGV52125.1"/>
    </source>
</evidence>
<comment type="function">
    <text evidence="4">Involved in the assembly of lipopolysaccharide (LPS). Required for the translocation of LPS from the inner membrane to the outer membrane. May form a bridge between the inner membrane and the outer membrane, via interactions with LptC and LptD, thereby facilitating LPS transfer across the periplasm.</text>
</comment>